<keyword evidence="3" id="KW-1185">Reference proteome</keyword>
<evidence type="ECO:0000313" key="2">
    <source>
        <dbReference type="EMBL" id="NEK56812.1"/>
    </source>
</evidence>
<evidence type="ECO:0000256" key="1">
    <source>
        <dbReference type="SAM" id="MobiDB-lite"/>
    </source>
</evidence>
<protein>
    <submittedName>
        <fullName evidence="2">Uncharacterized protein</fullName>
    </submittedName>
</protein>
<proteinExistence type="predicted"/>
<reference evidence="2 3" key="1">
    <citation type="submission" date="2020-02" db="EMBL/GenBank/DDBJ databases">
        <title>Geodermatophilus sabuli CPCC 205279 I12A-02694.</title>
        <authorList>
            <person name="Jiang Z."/>
        </authorList>
    </citation>
    <scope>NUCLEOTIDE SEQUENCE [LARGE SCALE GENOMIC DNA]</scope>
    <source>
        <strain evidence="2 3">I12A-02694</strain>
    </source>
</reference>
<dbReference type="RefSeq" id="WP_163480013.1">
    <property type="nucleotide sequence ID" value="NZ_JAAGWF010000004.1"/>
</dbReference>
<gene>
    <name evidence="2" type="ORF">GCU56_02860</name>
</gene>
<accession>A0A7K3VW40</accession>
<sequence length="119" mass="12789">MVSGLRGARSSDSSPDAALSQRLQPPAQSAEPIGVRMPRYRYTSPWPEVFTDLEVGRDARVIPRDGRALPALGSTVILLPGDEIDLSAAYEHGCLTEVDRPTAAAEAAAVHLQPDRISR</sequence>
<organism evidence="2 3">
    <name type="scientific">Geodermatophilus sabuli</name>
    <dbReference type="NCBI Taxonomy" id="1564158"/>
    <lineage>
        <taxon>Bacteria</taxon>
        <taxon>Bacillati</taxon>
        <taxon>Actinomycetota</taxon>
        <taxon>Actinomycetes</taxon>
        <taxon>Geodermatophilales</taxon>
        <taxon>Geodermatophilaceae</taxon>
        <taxon>Geodermatophilus</taxon>
    </lineage>
</organism>
<dbReference type="EMBL" id="JAAGWF010000004">
    <property type="protein sequence ID" value="NEK56812.1"/>
    <property type="molecule type" value="Genomic_DNA"/>
</dbReference>
<name>A0A7K3VW40_9ACTN</name>
<dbReference type="Proteomes" id="UP000470246">
    <property type="component" value="Unassembled WGS sequence"/>
</dbReference>
<comment type="caution">
    <text evidence="2">The sequence shown here is derived from an EMBL/GenBank/DDBJ whole genome shotgun (WGS) entry which is preliminary data.</text>
</comment>
<feature type="region of interest" description="Disordered" evidence="1">
    <location>
        <begin position="1"/>
        <end position="34"/>
    </location>
</feature>
<dbReference type="AlphaFoldDB" id="A0A7K3VW40"/>
<evidence type="ECO:0000313" key="3">
    <source>
        <dbReference type="Proteomes" id="UP000470246"/>
    </source>
</evidence>